<feature type="transmembrane region" description="Helical" evidence="15">
    <location>
        <begin position="156"/>
        <end position="176"/>
    </location>
</feature>
<feature type="transmembrane region" description="Helical" evidence="15">
    <location>
        <begin position="245"/>
        <end position="266"/>
    </location>
</feature>
<feature type="transmembrane region" description="Helical" evidence="15">
    <location>
        <begin position="332"/>
        <end position="354"/>
    </location>
</feature>
<evidence type="ECO:0000256" key="11">
    <source>
        <dbReference type="ARBA" id="ARBA00056971"/>
    </source>
</evidence>
<dbReference type="Gene3D" id="1.20.1250.20">
    <property type="entry name" value="MFS general substrate transporter like domains"/>
    <property type="match status" value="2"/>
</dbReference>
<feature type="transmembrane region" description="Helical" evidence="15">
    <location>
        <begin position="511"/>
        <end position="531"/>
    </location>
</feature>
<keyword evidence="6 15" id="KW-0812">Transmembrane</keyword>
<comment type="catalytic activity">
    <reaction evidence="10">
        <text>myo-inositol(out) + H(+)(out) = myo-inositol(in) + H(+)(in)</text>
        <dbReference type="Rhea" id="RHEA:60364"/>
        <dbReference type="ChEBI" id="CHEBI:15378"/>
        <dbReference type="ChEBI" id="CHEBI:17268"/>
    </reaction>
</comment>
<dbReference type="NCBIfam" id="TIGR00879">
    <property type="entry name" value="SP"/>
    <property type="match status" value="1"/>
</dbReference>
<feature type="transmembrane region" description="Helical" evidence="15">
    <location>
        <begin position="182"/>
        <end position="203"/>
    </location>
</feature>
<evidence type="ECO:0000256" key="4">
    <source>
        <dbReference type="ARBA" id="ARBA00022475"/>
    </source>
</evidence>
<proteinExistence type="inferred from homology"/>
<evidence type="ECO:0000256" key="1">
    <source>
        <dbReference type="ARBA" id="ARBA00004651"/>
    </source>
</evidence>
<evidence type="ECO:0000256" key="14">
    <source>
        <dbReference type="ARBA" id="ARBA00081308"/>
    </source>
</evidence>
<accession>A0A5N5LHQ8</accession>
<dbReference type="InterPro" id="IPR020846">
    <property type="entry name" value="MFS_dom"/>
</dbReference>
<dbReference type="InterPro" id="IPR050814">
    <property type="entry name" value="Myo-inositol_Transporter"/>
</dbReference>
<comment type="subcellular location">
    <subcellularLocation>
        <location evidence="1">Cell membrane</location>
        <topology evidence="1">Multi-pass membrane protein</topology>
    </subcellularLocation>
</comment>
<feature type="transmembrane region" description="Helical" evidence="15">
    <location>
        <begin position="129"/>
        <end position="149"/>
    </location>
</feature>
<dbReference type="PANTHER" id="PTHR48020">
    <property type="entry name" value="PROTON MYO-INOSITOL COTRANSPORTER"/>
    <property type="match status" value="1"/>
</dbReference>
<dbReference type="GO" id="GO:0016324">
    <property type="term" value="C:apical plasma membrane"/>
    <property type="evidence" value="ECO:0007669"/>
    <property type="project" value="TreeGrafter"/>
</dbReference>
<comment type="caution">
    <text evidence="17">The sequence shown here is derived from an EMBL/GenBank/DDBJ whole genome shotgun (WGS) entry which is preliminary data.</text>
</comment>
<dbReference type="PANTHER" id="PTHR48020:SF12">
    <property type="entry name" value="PROTON MYO-INOSITOL COTRANSPORTER"/>
    <property type="match status" value="1"/>
</dbReference>
<comment type="similarity">
    <text evidence="2">Belongs to the major facilitator superfamily. Sugar transporter (TC 2.A.1.1) family.</text>
</comment>
<evidence type="ECO:0000256" key="8">
    <source>
        <dbReference type="ARBA" id="ARBA00023136"/>
    </source>
</evidence>
<feature type="transmembrane region" description="Helical" evidence="15">
    <location>
        <begin position="578"/>
        <end position="600"/>
    </location>
</feature>
<evidence type="ECO:0000313" key="18">
    <source>
        <dbReference type="Proteomes" id="UP000327468"/>
    </source>
</evidence>
<dbReference type="PROSITE" id="PS50850">
    <property type="entry name" value="MFS"/>
    <property type="match status" value="1"/>
</dbReference>
<feature type="transmembrane region" description="Helical" evidence="15">
    <location>
        <begin position="369"/>
        <end position="390"/>
    </location>
</feature>
<dbReference type="PROSITE" id="PS00217">
    <property type="entry name" value="SUGAR_TRANSPORT_2"/>
    <property type="match status" value="1"/>
</dbReference>
<keyword evidence="5" id="KW-0597">Phosphoprotein</keyword>
<dbReference type="SUPFAM" id="SSF103473">
    <property type="entry name" value="MFS general substrate transporter"/>
    <property type="match status" value="1"/>
</dbReference>
<dbReference type="OrthoDB" id="6339427at2759"/>
<feature type="transmembrane region" description="Helical" evidence="15">
    <location>
        <begin position="86"/>
        <end position="109"/>
    </location>
</feature>
<dbReference type="InterPro" id="IPR036259">
    <property type="entry name" value="MFS_trans_sf"/>
</dbReference>
<evidence type="ECO:0000259" key="16">
    <source>
        <dbReference type="PROSITE" id="PS50850"/>
    </source>
</evidence>
<dbReference type="Proteomes" id="UP000327468">
    <property type="component" value="Chromosome 18"/>
</dbReference>
<feature type="transmembrane region" description="Helical" evidence="15">
    <location>
        <begin position="402"/>
        <end position="421"/>
    </location>
</feature>
<keyword evidence="18" id="KW-1185">Reference proteome</keyword>
<dbReference type="AlphaFoldDB" id="A0A5N5LHQ8"/>
<keyword evidence="9" id="KW-0325">Glycoprotein</keyword>
<dbReference type="FunFam" id="1.20.1250.20:FF:000105">
    <property type="entry name" value="proton myo-inositol cotransporter isoform X1"/>
    <property type="match status" value="1"/>
</dbReference>
<evidence type="ECO:0000256" key="3">
    <source>
        <dbReference type="ARBA" id="ARBA00022448"/>
    </source>
</evidence>
<dbReference type="InterPro" id="IPR003663">
    <property type="entry name" value="Sugar/inositol_transpt"/>
</dbReference>
<feature type="transmembrane region" description="Helical" evidence="15">
    <location>
        <begin position="552"/>
        <end position="572"/>
    </location>
</feature>
<gene>
    <name evidence="17" type="ORF">PHYPO_G00088630</name>
</gene>
<dbReference type="PRINTS" id="PR00171">
    <property type="entry name" value="SUGRTRNSPORT"/>
</dbReference>
<comment type="function">
    <text evidence="11">H(+)-myo-inositol cotransporter. Can also transport related stereoisomers.</text>
</comment>
<evidence type="ECO:0000256" key="5">
    <source>
        <dbReference type="ARBA" id="ARBA00022553"/>
    </source>
</evidence>
<organism evidence="17 18">
    <name type="scientific">Pangasianodon hypophthalmus</name>
    <name type="common">Striped catfish</name>
    <name type="synonym">Helicophagus hypophthalmus</name>
    <dbReference type="NCBI Taxonomy" id="310915"/>
    <lineage>
        <taxon>Eukaryota</taxon>
        <taxon>Metazoa</taxon>
        <taxon>Chordata</taxon>
        <taxon>Craniata</taxon>
        <taxon>Vertebrata</taxon>
        <taxon>Euteleostomi</taxon>
        <taxon>Actinopterygii</taxon>
        <taxon>Neopterygii</taxon>
        <taxon>Teleostei</taxon>
        <taxon>Ostariophysi</taxon>
        <taxon>Siluriformes</taxon>
        <taxon>Pangasiidae</taxon>
        <taxon>Pangasianodon</taxon>
    </lineage>
</organism>
<dbReference type="CDD" id="cd17360">
    <property type="entry name" value="MFS_HMIT_like"/>
    <property type="match status" value="1"/>
</dbReference>
<evidence type="ECO:0000256" key="7">
    <source>
        <dbReference type="ARBA" id="ARBA00022989"/>
    </source>
</evidence>
<evidence type="ECO:0000256" key="10">
    <source>
        <dbReference type="ARBA" id="ARBA00049119"/>
    </source>
</evidence>
<reference evidence="17 18" key="1">
    <citation type="submission" date="2019-06" db="EMBL/GenBank/DDBJ databases">
        <title>A chromosome-scale genome assembly of the striped catfish, Pangasianodon hypophthalmus.</title>
        <authorList>
            <person name="Wen M."/>
            <person name="Zahm M."/>
            <person name="Roques C."/>
            <person name="Cabau C."/>
            <person name="Klopp C."/>
            <person name="Donnadieu C."/>
            <person name="Jouanno E."/>
            <person name="Avarre J.-C."/>
            <person name="Campet M."/>
            <person name="Ha T.T.T."/>
            <person name="Dugue R."/>
            <person name="Lampietro C."/>
            <person name="Louis A."/>
            <person name="Herpin A."/>
            <person name="Echchiki A."/>
            <person name="Berthelot C."/>
            <person name="Parey E."/>
            <person name="Roest-Crollius H."/>
            <person name="Braasch I."/>
            <person name="Postlethwait J."/>
            <person name="Bobe J."/>
            <person name="Montfort J."/>
            <person name="Bouchez O."/>
            <person name="Begum T."/>
            <person name="Schartl M."/>
            <person name="Guiguen Y."/>
        </authorList>
    </citation>
    <scope>NUCLEOTIDE SEQUENCE [LARGE SCALE GENOMIC DNA]</scope>
    <source>
        <strain evidence="17 18">Indonesia</strain>
        <tissue evidence="17">Blood</tissue>
    </source>
</reference>
<protein>
    <recommendedName>
        <fullName evidence="12">Proton myo-inositol cotransporter</fullName>
    </recommendedName>
    <alternativeName>
        <fullName evidence="14">H(+)-myo-inositol symporter</fullName>
    </alternativeName>
    <alternativeName>
        <fullName evidence="13">Solute carrier family 2 member 13</fullName>
    </alternativeName>
</protein>
<evidence type="ECO:0000256" key="15">
    <source>
        <dbReference type="SAM" id="Phobius"/>
    </source>
</evidence>
<evidence type="ECO:0000256" key="2">
    <source>
        <dbReference type="ARBA" id="ARBA00010992"/>
    </source>
</evidence>
<feature type="transmembrane region" description="Helical" evidence="15">
    <location>
        <begin position="215"/>
        <end position="233"/>
    </location>
</feature>
<evidence type="ECO:0000256" key="13">
    <source>
        <dbReference type="ARBA" id="ARBA00080163"/>
    </source>
</evidence>
<dbReference type="InterPro" id="IPR005828">
    <property type="entry name" value="MFS_sugar_transport-like"/>
</dbReference>
<dbReference type="FunFam" id="1.20.1250.20:FF:000177">
    <property type="entry name" value="proton myo-inositol cotransporter isoform X1"/>
    <property type="match status" value="1"/>
</dbReference>
<name>A0A5N5LHQ8_PANHP</name>
<keyword evidence="3" id="KW-0813">Transport</keyword>
<evidence type="ECO:0000256" key="12">
    <source>
        <dbReference type="ARBA" id="ARBA00068966"/>
    </source>
</evidence>
<keyword evidence="8 15" id="KW-0472">Membrane</keyword>
<dbReference type="GO" id="GO:0005366">
    <property type="term" value="F:myo-inositol:proton symporter activity"/>
    <property type="evidence" value="ECO:0007669"/>
    <property type="project" value="TreeGrafter"/>
</dbReference>
<dbReference type="InterPro" id="IPR005829">
    <property type="entry name" value="Sugar_transporter_CS"/>
</dbReference>
<dbReference type="EMBL" id="VFJC01000019">
    <property type="protein sequence ID" value="KAB5542192.1"/>
    <property type="molecule type" value="Genomic_DNA"/>
</dbReference>
<evidence type="ECO:0000256" key="6">
    <source>
        <dbReference type="ARBA" id="ARBA00022692"/>
    </source>
</evidence>
<evidence type="ECO:0000313" key="17">
    <source>
        <dbReference type="EMBL" id="KAB5542192.1"/>
    </source>
</evidence>
<dbReference type="Pfam" id="PF00083">
    <property type="entry name" value="Sugar_tr"/>
    <property type="match status" value="2"/>
</dbReference>
<keyword evidence="4" id="KW-1003">Cell membrane</keyword>
<dbReference type="PROSITE" id="PS00216">
    <property type="entry name" value="SUGAR_TRANSPORT_1"/>
    <property type="match status" value="1"/>
</dbReference>
<feature type="domain" description="Major facilitator superfamily (MFS) profile" evidence="16">
    <location>
        <begin position="91"/>
        <end position="604"/>
    </location>
</feature>
<keyword evidence="7 15" id="KW-1133">Transmembrane helix</keyword>
<sequence length="654" mass="71002">MSRKSSEHDYTLRSMTNLMGEMRKKAGGGGDDSGERTLITAPSNTSLTSLAASASSRASSDAACATSTGDLERAARKNFQRDGAPAFVRVLALLAALGGFLSGYDAGVVSGAMLLLKREHNITLPWHELLVSGTVAAAALSALAGAFLNDVFGRRACVLLASFAFFLGGIVMGSAPNKEAVLIGRLIVGIGIGIGSMTVPVYIAESSPPQMRGQLVTINTLFITAGQFVASLIDGAFSYVQHGGWRYMLGLSALPALVQFLGFLFLPESPRWLIQKGLTQKARRVLSQIRGNQNIDEEYDSIKSSIEEEEKDSAGDGPVLWRMLTYPPARRALIVGCGLHMFQQLSGINTVMYYSATILQMSGVRDDKLAIWLSSLTTFTNFLFTLLGVWMVERVGRRKLTLGSIVGTCLSLFLLAVGFLLSAQHSPPVTLHHADNALANTSCSTYLSCELCMLDPGCGFCYQQNSTAVFASSCVPVNRASTERAAWGRCSNSTQSPYHSFWAYNFCPTSYSWLVLLGLILYLAFFAPGLGPMPWTVNSEIYPLWARSTGNACSAGVNWTFNVLVSLTFLHIAQYLTYYGAFFLYSSLALLGFFFFYGCLPETKGRRLEEIESLFESRLCSCGASDSDEGRQVEYIRVKGSNYHLSDNDGSDVE</sequence>
<evidence type="ECO:0000256" key="9">
    <source>
        <dbReference type="ARBA" id="ARBA00023180"/>
    </source>
</evidence>